<feature type="disulfide bond" evidence="8">
    <location>
        <begin position="32"/>
        <end position="129"/>
    </location>
</feature>
<proteinExistence type="evidence at transcript level"/>
<comment type="similarity">
    <text evidence="2 9">Belongs to the IL-10 family.</text>
</comment>
<dbReference type="InterPro" id="IPR009079">
    <property type="entry name" value="4_helix_cytokine-like_core"/>
</dbReference>
<dbReference type="GO" id="GO:0005125">
    <property type="term" value="F:cytokine activity"/>
    <property type="evidence" value="ECO:0007669"/>
    <property type="project" value="UniProtKB-UniRule"/>
</dbReference>
<dbReference type="GeneID" id="118211122"/>
<evidence type="ECO:0000256" key="4">
    <source>
        <dbReference type="ARBA" id="ARBA00022514"/>
    </source>
</evidence>
<dbReference type="Pfam" id="PF00726">
    <property type="entry name" value="IL10"/>
    <property type="match status" value="1"/>
</dbReference>
<dbReference type="Gene3D" id="1.20.1250.10">
    <property type="match status" value="1"/>
</dbReference>
<dbReference type="GO" id="GO:0005615">
    <property type="term" value="C:extracellular space"/>
    <property type="evidence" value="ECO:0007669"/>
    <property type="project" value="UniProtKB-UniRule"/>
</dbReference>
<comment type="function">
    <text evidence="9">Immune regulatory cytokine.</text>
</comment>
<dbReference type="PANTHER" id="PTHR48482">
    <property type="entry name" value="INTERLEUKIN-19-RELATED"/>
    <property type="match status" value="1"/>
</dbReference>
<keyword evidence="5 9" id="KW-0964">Secreted</keyword>
<dbReference type="PANTHER" id="PTHR48482:SF5">
    <property type="entry name" value="INTERLEUKIN-10"/>
    <property type="match status" value="1"/>
</dbReference>
<evidence type="ECO:0000256" key="9">
    <source>
        <dbReference type="RuleBase" id="RU368043"/>
    </source>
</evidence>
<comment type="subunit">
    <text evidence="3">Homodimer. Interacts with IL10RA and IL10RB.</text>
</comment>
<protein>
    <recommendedName>
        <fullName evidence="9">Interleukin family protein</fullName>
    </recommendedName>
</protein>
<dbReference type="SUPFAM" id="SSF47266">
    <property type="entry name" value="4-helical cytokines"/>
    <property type="match status" value="1"/>
</dbReference>
<dbReference type="AlphaFoldDB" id="G1FEW9"/>
<dbReference type="PRINTS" id="PR01294">
    <property type="entry name" value="INTRLEUKIN10"/>
</dbReference>
<dbReference type="GO" id="GO:0001817">
    <property type="term" value="P:regulation of cytokine production"/>
    <property type="evidence" value="ECO:0007669"/>
    <property type="project" value="UniProtKB-ARBA"/>
</dbReference>
<dbReference type="GO" id="GO:0006955">
    <property type="term" value="P:immune response"/>
    <property type="evidence" value="ECO:0007669"/>
    <property type="project" value="InterPro"/>
</dbReference>
<dbReference type="RefSeq" id="XP_035243878.1">
    <property type="nucleotide sequence ID" value="XM_035387987.1"/>
</dbReference>
<sequence>MSRSWLLQLSLLLTALLLEPVQSRHGCTDRCCSFLNKFPGRLKALRTSFATIRDYYEGKDDIETALLDDDMLSDFQSPFGCHAINDVLRFYLDTVLPTAIKEKDRKDYTYHIDNIGGIFNELKKEMLHCRNYFSCKKPFELDSIMTTYKKMQGQGLYKAMGELGLLFNYIEEYMMSLKPKH</sequence>
<evidence type="ECO:0000313" key="10">
    <source>
        <dbReference type="EMBL" id="AEL99923.1"/>
    </source>
</evidence>
<feature type="signal peptide" evidence="9">
    <location>
        <begin position="1"/>
        <end position="23"/>
    </location>
</feature>
<dbReference type="SMART" id="SM00188">
    <property type="entry name" value="IL10"/>
    <property type="match status" value="1"/>
</dbReference>
<keyword evidence="4 9" id="KW-0202">Cytokine</keyword>
<evidence type="ECO:0000256" key="2">
    <source>
        <dbReference type="ARBA" id="ARBA00008813"/>
    </source>
</evidence>
<dbReference type="RefSeq" id="XP_035243879.1">
    <property type="nucleotide sequence ID" value="XM_035387988.1"/>
</dbReference>
<name>G1FEW9_ANGAN</name>
<evidence type="ECO:0000256" key="3">
    <source>
        <dbReference type="ARBA" id="ARBA00011144"/>
    </source>
</evidence>
<accession>G1FEW9</accession>
<evidence type="ECO:0000256" key="7">
    <source>
        <dbReference type="ARBA" id="ARBA00023157"/>
    </source>
</evidence>
<comment type="subcellular location">
    <subcellularLocation>
        <location evidence="1 9">Secreted</location>
    </subcellularLocation>
</comment>
<gene>
    <name evidence="10" type="primary">IL10</name>
</gene>
<keyword evidence="7 8" id="KW-1015">Disulfide bond</keyword>
<reference evidence="10" key="1">
    <citation type="journal article" date="2011" name="Fish Shellfish Immunol.">
        <title>The alloherpesviral counterparts of interleukin 10 in European eel and common carp.</title>
        <authorList>
            <person name="van Beurden S.J."/>
            <person name="Forlenza M."/>
            <person name="Westphal A.H."/>
            <person name="Wiegertjes G.F."/>
            <person name="Haenen O.L."/>
            <person name="Engelsma M.Y."/>
        </authorList>
    </citation>
    <scope>NUCLEOTIDE SEQUENCE</scope>
</reference>
<dbReference type="OMA" id="PFDINNF"/>
<feature type="chain" id="PRO_5031606507" description="Interleukin family protein" evidence="9">
    <location>
        <begin position="24"/>
        <end position="181"/>
    </location>
</feature>
<dbReference type="InterPro" id="IPR020443">
    <property type="entry name" value="IL-10/19/20/24/26"/>
</dbReference>
<dbReference type="InterPro" id="IPR000098">
    <property type="entry name" value="IL-10"/>
</dbReference>
<evidence type="ECO:0000256" key="8">
    <source>
        <dbReference type="PIRSR" id="PIRSR620443-50"/>
    </source>
</evidence>
<feature type="disulfide bond" evidence="8">
    <location>
        <begin position="81"/>
        <end position="135"/>
    </location>
</feature>
<dbReference type="EMBL" id="JN182215">
    <property type="protein sequence ID" value="AEL99923.1"/>
    <property type="molecule type" value="mRNA"/>
</dbReference>
<evidence type="ECO:0000256" key="5">
    <source>
        <dbReference type="ARBA" id="ARBA00022525"/>
    </source>
</evidence>
<organism evidence="10">
    <name type="scientific">Anguilla anguilla</name>
    <name type="common">European freshwater eel</name>
    <name type="synonym">Muraena anguilla</name>
    <dbReference type="NCBI Taxonomy" id="7936"/>
    <lineage>
        <taxon>Eukaryota</taxon>
        <taxon>Metazoa</taxon>
        <taxon>Chordata</taxon>
        <taxon>Craniata</taxon>
        <taxon>Vertebrata</taxon>
        <taxon>Euteleostomi</taxon>
        <taxon>Actinopterygii</taxon>
        <taxon>Neopterygii</taxon>
        <taxon>Teleostei</taxon>
        <taxon>Anguilliformes</taxon>
        <taxon>Anguillidae</taxon>
        <taxon>Anguilla</taxon>
    </lineage>
</organism>
<keyword evidence="6 9" id="KW-0732">Signal</keyword>
<evidence type="ECO:0000256" key="1">
    <source>
        <dbReference type="ARBA" id="ARBA00004613"/>
    </source>
</evidence>
<dbReference type="OrthoDB" id="9931894at2759"/>
<evidence type="ECO:0000256" key="6">
    <source>
        <dbReference type="ARBA" id="ARBA00022729"/>
    </source>
</evidence>